<evidence type="ECO:0000256" key="2">
    <source>
        <dbReference type="ARBA" id="ARBA00007806"/>
    </source>
</evidence>
<dbReference type="OMA" id="LPRGRWY"/>
<dbReference type="Gene3D" id="3.20.20.80">
    <property type="entry name" value="Glycosidases"/>
    <property type="match status" value="1"/>
</dbReference>
<comment type="catalytic activity">
    <reaction evidence="1">
        <text>Hydrolysis of terminal, non-reducing (1-&gt;4)-linked alpha-D-glucose residues with release of alpha-D-glucose.</text>
        <dbReference type="EC" id="3.2.1.20"/>
    </reaction>
</comment>
<dbReference type="SUPFAM" id="SSF74650">
    <property type="entry name" value="Galactose mutarotase-like"/>
    <property type="match status" value="1"/>
</dbReference>
<evidence type="ECO:0000256" key="4">
    <source>
        <dbReference type="RuleBase" id="RU361185"/>
    </source>
</evidence>
<evidence type="ECO:0000259" key="5">
    <source>
        <dbReference type="Pfam" id="PF01055"/>
    </source>
</evidence>
<dbReference type="eggNOG" id="KOG1066">
    <property type="taxonomic scope" value="Eukaryota"/>
</dbReference>
<organism evidence="8 9">
    <name type="scientific">Eutypa lata (strain UCR-EL1)</name>
    <name type="common">Grapevine dieback disease fungus</name>
    <name type="synonym">Eutypa armeniacae</name>
    <dbReference type="NCBI Taxonomy" id="1287681"/>
    <lineage>
        <taxon>Eukaryota</taxon>
        <taxon>Fungi</taxon>
        <taxon>Dikarya</taxon>
        <taxon>Ascomycota</taxon>
        <taxon>Pezizomycotina</taxon>
        <taxon>Sordariomycetes</taxon>
        <taxon>Xylariomycetidae</taxon>
        <taxon>Xylariales</taxon>
        <taxon>Diatrypaceae</taxon>
        <taxon>Eutypa</taxon>
    </lineage>
</organism>
<dbReference type="Gene3D" id="2.60.40.1760">
    <property type="entry name" value="glycosyl hydrolase (family 31)"/>
    <property type="match status" value="1"/>
</dbReference>
<dbReference type="GO" id="GO:0004558">
    <property type="term" value="F:alpha-1,4-glucosidase activity"/>
    <property type="evidence" value="ECO:0007669"/>
    <property type="project" value="UniProtKB-EC"/>
</dbReference>
<dbReference type="Proteomes" id="UP000012174">
    <property type="component" value="Unassembled WGS sequence"/>
</dbReference>
<feature type="domain" description="Glycosyl hydrolase family 31 C-terminal" evidence="7">
    <location>
        <begin position="613"/>
        <end position="709"/>
    </location>
</feature>
<feature type="domain" description="Glycoside hydrolase family 31 N-terminal" evidence="6">
    <location>
        <begin position="37"/>
        <end position="196"/>
    </location>
</feature>
<dbReference type="EMBL" id="KB706427">
    <property type="protein sequence ID" value="EMR67463.1"/>
    <property type="molecule type" value="Genomic_DNA"/>
</dbReference>
<accession>M7SSH2</accession>
<dbReference type="InterPro" id="IPR025887">
    <property type="entry name" value="Glyco_hydro_31_N_dom"/>
</dbReference>
<dbReference type="GO" id="GO:0030246">
    <property type="term" value="F:carbohydrate binding"/>
    <property type="evidence" value="ECO:0007669"/>
    <property type="project" value="InterPro"/>
</dbReference>
<dbReference type="SUPFAM" id="SSF51445">
    <property type="entry name" value="(Trans)glycosidases"/>
    <property type="match status" value="1"/>
</dbReference>
<name>M7SSH2_EUTLA</name>
<gene>
    <name evidence="8" type="ORF">UCREL1_5535</name>
</gene>
<evidence type="ECO:0000256" key="1">
    <source>
        <dbReference type="ARBA" id="ARBA00001657"/>
    </source>
</evidence>
<keyword evidence="9" id="KW-1185">Reference proteome</keyword>
<evidence type="ECO:0000313" key="8">
    <source>
        <dbReference type="EMBL" id="EMR67463.1"/>
    </source>
</evidence>
<dbReference type="EC" id="3.2.1.20" evidence="3"/>
<dbReference type="Pfam" id="PF21365">
    <property type="entry name" value="Glyco_hydro_31_3rd"/>
    <property type="match status" value="1"/>
</dbReference>
<feature type="domain" description="Glycoside hydrolase family 31 TIM barrel" evidence="5">
    <location>
        <begin position="251"/>
        <end position="604"/>
    </location>
</feature>
<dbReference type="InterPro" id="IPR017853">
    <property type="entry name" value="GH"/>
</dbReference>
<evidence type="ECO:0000259" key="6">
    <source>
        <dbReference type="Pfam" id="PF13802"/>
    </source>
</evidence>
<dbReference type="InterPro" id="IPR000322">
    <property type="entry name" value="Glyco_hydro_31_TIM"/>
</dbReference>
<keyword evidence="4" id="KW-0326">Glycosidase</keyword>
<keyword evidence="4" id="KW-0378">Hydrolase</keyword>
<dbReference type="AlphaFoldDB" id="M7SSH2"/>
<dbReference type="HOGENOM" id="CLU_000631_9_0_1"/>
<dbReference type="PANTHER" id="PTHR22762:SF165">
    <property type="entry name" value="PUTATIVE (AFU_ORTHOLOGUE AFUA_1G06560)-RELATED"/>
    <property type="match status" value="1"/>
</dbReference>
<dbReference type="GO" id="GO:0005975">
    <property type="term" value="P:carbohydrate metabolic process"/>
    <property type="evidence" value="ECO:0007669"/>
    <property type="project" value="InterPro"/>
</dbReference>
<evidence type="ECO:0000259" key="7">
    <source>
        <dbReference type="Pfam" id="PF21365"/>
    </source>
</evidence>
<dbReference type="InterPro" id="IPR011013">
    <property type="entry name" value="Gal_mutarotase_sf_dom"/>
</dbReference>
<dbReference type="KEGG" id="ela:UCREL1_5535"/>
<proteinExistence type="inferred from homology"/>
<dbReference type="OrthoDB" id="1334205at2759"/>
<dbReference type="Pfam" id="PF13802">
    <property type="entry name" value="Gal_mutarotas_2"/>
    <property type="match status" value="1"/>
</dbReference>
<evidence type="ECO:0000256" key="3">
    <source>
        <dbReference type="ARBA" id="ARBA00012741"/>
    </source>
</evidence>
<comment type="similarity">
    <text evidence="2 4">Belongs to the glycosyl hydrolase 31 family.</text>
</comment>
<protein>
    <recommendedName>
        <fullName evidence="3">alpha-glucosidase</fullName>
        <ecNumber evidence="3">3.2.1.20</ecNumber>
    </recommendedName>
</protein>
<reference evidence="9" key="1">
    <citation type="journal article" date="2013" name="Genome Announc.">
        <title>Draft genome sequence of the grapevine dieback fungus Eutypa lata UCR-EL1.</title>
        <authorList>
            <person name="Blanco-Ulate B."/>
            <person name="Rolshausen P.E."/>
            <person name="Cantu D."/>
        </authorList>
    </citation>
    <scope>NUCLEOTIDE SEQUENCE [LARGE SCALE GENOMIC DNA]</scope>
    <source>
        <strain evidence="9">UCR-EL1</strain>
    </source>
</reference>
<dbReference type="PANTHER" id="PTHR22762">
    <property type="entry name" value="ALPHA-GLUCOSIDASE"/>
    <property type="match status" value="1"/>
</dbReference>
<dbReference type="CDD" id="cd14752">
    <property type="entry name" value="GH31_N"/>
    <property type="match status" value="1"/>
</dbReference>
<evidence type="ECO:0000313" key="9">
    <source>
        <dbReference type="Proteomes" id="UP000012174"/>
    </source>
</evidence>
<dbReference type="InterPro" id="IPR048395">
    <property type="entry name" value="Glyco_hydro_31_C"/>
</dbReference>
<dbReference type="Pfam" id="PF01055">
    <property type="entry name" value="Glyco_hydro_31_2nd"/>
    <property type="match status" value="1"/>
</dbReference>
<sequence length="843" mass="94113">MPQQEEVPSKWAGDATITKANNVISLQAQSRQGTTNFTFEAVRPGIFRTRFWSSKLPLPPYRNLKEPASTPTSSFDQISDTASTIHVENVEATVDFSGAPVVSLRFEDRQTPIHADLPDRSYVLDGDGVAHYMRHDREALHVGLGEKAAPMDLTARSFILSATDCFGYDANRTDPMYKHIPLLIKATPEGVVGILSTSHSRGFWSVGSEIDGLWGHFKVYRQEYGGLEEYLMVGKTLKDVVRLYADLVGRPLLPPRWAFGYISGGYRYCSIDDPPAHQALAEFAEKLKEHDIPCSAHQMSSGYSIADVEPKVRNVFTWNRHRFPDPEGFLEKYHAQGIRLLANIKPFILASHPDFEHLKKNKGMFTDPATGEMGTMKLWSAGGGESGLGGHLDFTSRAAYDWWCKGVQMLKKQGVDAMWNDNNEYTLPDDNWTMALDEELSGQSKELNHVGLWGRALHCELMAKSSYEGLLKVAPNERPFVLTRSGTPGTFQYAASSWSGDNMTSWESMKGANAISLTAGMSLIHCFGHDIGGFEGPQPSPELLLRWIQLGIHSPRFAINCFKTSPQDNQAGDVIEPWMYPEITPNVRAAIKRRYEMVPYIYSLALEGHLTAAPPQRWVGWGYESDPEVWTKILKDGEEQYWFGDSLMIGGVYQPNETKARLYLPRKNGENFDYGFVNTNAPYEHFASGQWVTIDSPWRSSIPVLARIGGAVPVGRNVQTRTAGDKNPAATLPEDDYRGVEIFPPKGSSHGQVFSNTWYDDDGFSPEENISSFTVTYSSTEEKVNVGFQQAEGNSVELPWLHSLTFILLPGDERFLVSEQGLPLTRLGNDTKGRPCFLMSLNS</sequence>